<dbReference type="PROSITE" id="PS51184">
    <property type="entry name" value="JMJC"/>
    <property type="match status" value="1"/>
</dbReference>
<evidence type="ECO:0000259" key="2">
    <source>
        <dbReference type="PROSITE" id="PS51184"/>
    </source>
</evidence>
<name>A0A6C0DAK5_9ZZZZ</name>
<dbReference type="InterPro" id="IPR041667">
    <property type="entry name" value="Cupin_8"/>
</dbReference>
<evidence type="ECO:0000313" key="3">
    <source>
        <dbReference type="EMBL" id="QHT12969.1"/>
    </source>
</evidence>
<evidence type="ECO:0000256" key="1">
    <source>
        <dbReference type="SAM" id="MobiDB-lite"/>
    </source>
</evidence>
<dbReference type="EMBL" id="MN739554">
    <property type="protein sequence ID" value="QHT12969.1"/>
    <property type="molecule type" value="Genomic_DNA"/>
</dbReference>
<feature type="compositionally biased region" description="Basic and acidic residues" evidence="1">
    <location>
        <begin position="307"/>
        <end position="321"/>
    </location>
</feature>
<feature type="compositionally biased region" description="Polar residues" evidence="1">
    <location>
        <begin position="322"/>
        <end position="336"/>
    </location>
</feature>
<dbReference type="PANTHER" id="PTHR12461:SF105">
    <property type="entry name" value="HYPOXIA-INDUCIBLE FACTOR 1-ALPHA INHIBITOR"/>
    <property type="match status" value="1"/>
</dbReference>
<feature type="region of interest" description="Disordered" evidence="1">
    <location>
        <begin position="299"/>
        <end position="355"/>
    </location>
</feature>
<dbReference type="InterPro" id="IPR003347">
    <property type="entry name" value="JmjC_dom"/>
</dbReference>
<feature type="compositionally biased region" description="Polar residues" evidence="1">
    <location>
        <begin position="346"/>
        <end position="355"/>
    </location>
</feature>
<dbReference type="Gene3D" id="2.60.120.10">
    <property type="entry name" value="Jelly Rolls"/>
    <property type="match status" value="1"/>
</dbReference>
<sequence>MLKVFIAFFIFCLVLFIYLHVYFHIKTSNDLEVFELDQASKDKLNEVCDLRQPVIFDFENESIYKTINHSYISSNYNAFEVKIRNTKDKDLLSEIYIPLPLHAANKLFDEDKKQSYYSENNADFLQETGLIKHLQYNDSFIRPPLVSNCNYDLILGSEGTKTPFRHEINYRNFFLLTEGRAVVKLTPPQSSKYLYPETDYENFEFRSPINPWNVQPQYSADFDKLKCLEVVLTPGKMLNIPAYWWYSIQIERPSCIACFRYRTYMNNIAILPQLAIRALQLQNVKREVVKKHDIKNLNNNKNDNNIDLDKGMNEESDETKNESNTSSLLVQTQGPENNKEIVGAESETTVNNSAI</sequence>
<accession>A0A6C0DAK5</accession>
<dbReference type="SUPFAM" id="SSF51197">
    <property type="entry name" value="Clavaminate synthase-like"/>
    <property type="match status" value="1"/>
</dbReference>
<organism evidence="3">
    <name type="scientific">viral metagenome</name>
    <dbReference type="NCBI Taxonomy" id="1070528"/>
    <lineage>
        <taxon>unclassified sequences</taxon>
        <taxon>metagenomes</taxon>
        <taxon>organismal metagenomes</taxon>
    </lineage>
</organism>
<dbReference type="InterPro" id="IPR014710">
    <property type="entry name" value="RmlC-like_jellyroll"/>
</dbReference>
<reference evidence="3" key="1">
    <citation type="journal article" date="2020" name="Nature">
        <title>Giant virus diversity and host interactions through global metagenomics.</title>
        <authorList>
            <person name="Schulz F."/>
            <person name="Roux S."/>
            <person name="Paez-Espino D."/>
            <person name="Jungbluth S."/>
            <person name="Walsh D.A."/>
            <person name="Denef V.J."/>
            <person name="McMahon K.D."/>
            <person name="Konstantinidis K.T."/>
            <person name="Eloe-Fadrosh E.A."/>
            <person name="Kyrpides N.C."/>
            <person name="Woyke T."/>
        </authorList>
    </citation>
    <scope>NUCLEOTIDE SEQUENCE</scope>
    <source>
        <strain evidence="3">GVMAG-M-3300023174-130</strain>
    </source>
</reference>
<feature type="domain" description="JmjC" evidence="2">
    <location>
        <begin position="114"/>
        <end position="279"/>
    </location>
</feature>
<dbReference type="Pfam" id="PF13621">
    <property type="entry name" value="Cupin_8"/>
    <property type="match status" value="1"/>
</dbReference>
<protein>
    <recommendedName>
        <fullName evidence="2">JmjC domain-containing protein</fullName>
    </recommendedName>
</protein>
<dbReference type="PANTHER" id="PTHR12461">
    <property type="entry name" value="HYPOXIA-INDUCIBLE FACTOR 1 ALPHA INHIBITOR-RELATED"/>
    <property type="match status" value="1"/>
</dbReference>
<dbReference type="AlphaFoldDB" id="A0A6C0DAK5"/>
<proteinExistence type="predicted"/>